<sequence>MEQEELSDSDEEIGENVEFDCEEMPTLKERKDLILIRTSTYKIRYLVAKVATDADINHSQSEPSMNGTLEGNACGPSEGSKITLGLTDQEKDNPWSSLCLDLNSCPPGSLPTKPNLAMRRYCCPGQLQAPSHSNRCCTNTTQNTKHGTLQKHAVGMPQPPCFSSAAVSPSRKPRKCACITDSSLNTGRAKRSDLNVNTDTTEESLNRNKNDEFG</sequence>
<reference evidence="2 3" key="1">
    <citation type="submission" date="2024-02" db="EMBL/GenBank/DDBJ databases">
        <authorList>
            <person name="Vignale AGUSTIN F."/>
            <person name="Sosa J E."/>
            <person name="Modenutti C."/>
        </authorList>
    </citation>
    <scope>NUCLEOTIDE SEQUENCE [LARGE SCALE GENOMIC DNA]</scope>
</reference>
<dbReference type="EMBL" id="CAUOFW020001614">
    <property type="protein sequence ID" value="CAK9146853.1"/>
    <property type="molecule type" value="Genomic_DNA"/>
</dbReference>
<accession>A0ABC8RPG0</accession>
<name>A0ABC8RPG0_9AQUA</name>
<feature type="region of interest" description="Disordered" evidence="1">
    <location>
        <begin position="189"/>
        <end position="214"/>
    </location>
</feature>
<gene>
    <name evidence="2" type="ORF">ILEXP_LOCUS14723</name>
</gene>
<proteinExistence type="predicted"/>
<protein>
    <submittedName>
        <fullName evidence="2">Uncharacterized protein</fullName>
    </submittedName>
</protein>
<organism evidence="2 3">
    <name type="scientific">Ilex paraguariensis</name>
    <name type="common">yerba mate</name>
    <dbReference type="NCBI Taxonomy" id="185542"/>
    <lineage>
        <taxon>Eukaryota</taxon>
        <taxon>Viridiplantae</taxon>
        <taxon>Streptophyta</taxon>
        <taxon>Embryophyta</taxon>
        <taxon>Tracheophyta</taxon>
        <taxon>Spermatophyta</taxon>
        <taxon>Magnoliopsida</taxon>
        <taxon>eudicotyledons</taxon>
        <taxon>Gunneridae</taxon>
        <taxon>Pentapetalae</taxon>
        <taxon>asterids</taxon>
        <taxon>campanulids</taxon>
        <taxon>Aquifoliales</taxon>
        <taxon>Aquifoliaceae</taxon>
        <taxon>Ilex</taxon>
    </lineage>
</organism>
<dbReference type="Proteomes" id="UP001642360">
    <property type="component" value="Unassembled WGS sequence"/>
</dbReference>
<dbReference type="AlphaFoldDB" id="A0ABC8RPG0"/>
<evidence type="ECO:0000313" key="2">
    <source>
        <dbReference type="EMBL" id="CAK9146853.1"/>
    </source>
</evidence>
<keyword evidence="3" id="KW-1185">Reference proteome</keyword>
<evidence type="ECO:0000256" key="1">
    <source>
        <dbReference type="SAM" id="MobiDB-lite"/>
    </source>
</evidence>
<evidence type="ECO:0000313" key="3">
    <source>
        <dbReference type="Proteomes" id="UP001642360"/>
    </source>
</evidence>
<comment type="caution">
    <text evidence="2">The sequence shown here is derived from an EMBL/GenBank/DDBJ whole genome shotgun (WGS) entry which is preliminary data.</text>
</comment>
<feature type="compositionally biased region" description="Basic and acidic residues" evidence="1">
    <location>
        <begin position="204"/>
        <end position="214"/>
    </location>
</feature>